<dbReference type="FunFam" id="3.40.50.300:FF:000366">
    <property type="entry name" value="GTPase, IMAP family member 2"/>
    <property type="match status" value="1"/>
</dbReference>
<keyword evidence="6" id="KW-1185">Reference proteome</keyword>
<dbReference type="InterPro" id="IPR006703">
    <property type="entry name" value="G_AIG1"/>
</dbReference>
<evidence type="ECO:0000256" key="1">
    <source>
        <dbReference type="ARBA" id="ARBA00008535"/>
    </source>
</evidence>
<dbReference type="Gene3D" id="3.40.50.300">
    <property type="entry name" value="P-loop containing nucleotide triphosphate hydrolases"/>
    <property type="match status" value="1"/>
</dbReference>
<dbReference type="PANTHER" id="PTHR10903:SF170">
    <property type="entry name" value="GTPASE IMAP FAMILY MEMBER 7"/>
    <property type="match status" value="1"/>
</dbReference>
<evidence type="ECO:0000313" key="6">
    <source>
        <dbReference type="Proteomes" id="UP000314294"/>
    </source>
</evidence>
<dbReference type="Proteomes" id="UP000314294">
    <property type="component" value="Unassembled WGS sequence"/>
</dbReference>
<name>A0A4Z2EV83_9TELE</name>
<evidence type="ECO:0000256" key="3">
    <source>
        <dbReference type="ARBA" id="ARBA00023134"/>
    </source>
</evidence>
<dbReference type="AlphaFoldDB" id="A0A4Z2EV83"/>
<dbReference type="PROSITE" id="PS51720">
    <property type="entry name" value="G_AIG1"/>
    <property type="match status" value="1"/>
</dbReference>
<keyword evidence="3" id="KW-0342">GTP-binding</keyword>
<dbReference type="CDD" id="cd01852">
    <property type="entry name" value="AIG1"/>
    <property type="match status" value="1"/>
</dbReference>
<proteinExistence type="inferred from homology"/>
<keyword evidence="2" id="KW-0547">Nucleotide-binding</keyword>
<accession>A0A4Z2EV83</accession>
<evidence type="ECO:0000313" key="5">
    <source>
        <dbReference type="EMBL" id="TNN32719.1"/>
    </source>
</evidence>
<dbReference type="SUPFAM" id="SSF52540">
    <property type="entry name" value="P-loop containing nucleoside triphosphate hydrolases"/>
    <property type="match status" value="1"/>
</dbReference>
<dbReference type="PANTHER" id="PTHR10903">
    <property type="entry name" value="GTPASE, IMAP FAMILY MEMBER-RELATED"/>
    <property type="match status" value="1"/>
</dbReference>
<sequence length="266" mass="29930">MSLCFVPKASQEQKPSDDLRIVLLGKTGAGKSAAGNAILGREAFKSARSSSSWTSRCEKAEGEVGGRKVTVVDTPGLFDTKLSQEEVLSKIEKCIALSAPGPHAFLVVLKLGRFTQEERDTVKMIRTAFGEQATRYSVVLFTHGDYLKTQTIEGFVSKSEELKQLVQVCGGRYHVFNNQDSDRAQCHQLLGKIQEMKQGNGGSHYIKEFFHEAKETSTTEQQRLDLELTAAEQQRRRSLEDGVQSEFRVWTQERKKRKKRKKCLLQ</sequence>
<comment type="caution">
    <text evidence="5">The sequence shown here is derived from an EMBL/GenBank/DDBJ whole genome shotgun (WGS) entry which is preliminary data.</text>
</comment>
<dbReference type="OrthoDB" id="5985928at2759"/>
<dbReference type="InterPro" id="IPR045058">
    <property type="entry name" value="GIMA/IAN/Toc"/>
</dbReference>
<dbReference type="GO" id="GO:0005525">
    <property type="term" value="F:GTP binding"/>
    <property type="evidence" value="ECO:0007669"/>
    <property type="project" value="UniProtKB-KW"/>
</dbReference>
<dbReference type="InterPro" id="IPR027417">
    <property type="entry name" value="P-loop_NTPase"/>
</dbReference>
<gene>
    <name evidence="5" type="primary">GIMAP7_7</name>
    <name evidence="5" type="ORF">EYF80_057118</name>
</gene>
<feature type="domain" description="AIG1-type G" evidence="4">
    <location>
        <begin position="16"/>
        <end position="214"/>
    </location>
</feature>
<protein>
    <submittedName>
        <fullName evidence="5">GTPase IMAP family member 7</fullName>
    </submittedName>
</protein>
<organism evidence="5 6">
    <name type="scientific">Liparis tanakae</name>
    <name type="common">Tanaka's snailfish</name>
    <dbReference type="NCBI Taxonomy" id="230148"/>
    <lineage>
        <taxon>Eukaryota</taxon>
        <taxon>Metazoa</taxon>
        <taxon>Chordata</taxon>
        <taxon>Craniata</taxon>
        <taxon>Vertebrata</taxon>
        <taxon>Euteleostomi</taxon>
        <taxon>Actinopterygii</taxon>
        <taxon>Neopterygii</taxon>
        <taxon>Teleostei</taxon>
        <taxon>Neoteleostei</taxon>
        <taxon>Acanthomorphata</taxon>
        <taxon>Eupercaria</taxon>
        <taxon>Perciformes</taxon>
        <taxon>Cottioidei</taxon>
        <taxon>Cottales</taxon>
        <taxon>Liparidae</taxon>
        <taxon>Liparis</taxon>
    </lineage>
</organism>
<dbReference type="EMBL" id="SRLO01002530">
    <property type="protein sequence ID" value="TNN32719.1"/>
    <property type="molecule type" value="Genomic_DNA"/>
</dbReference>
<comment type="similarity">
    <text evidence="1">Belongs to the TRAFAC class TrmE-Era-EngA-EngB-Septin-like GTPase superfamily. AIG1/Toc34/Toc159-like paraseptin GTPase family. IAN subfamily.</text>
</comment>
<evidence type="ECO:0000259" key="4">
    <source>
        <dbReference type="PROSITE" id="PS51720"/>
    </source>
</evidence>
<evidence type="ECO:0000256" key="2">
    <source>
        <dbReference type="ARBA" id="ARBA00022741"/>
    </source>
</evidence>
<reference evidence="5 6" key="1">
    <citation type="submission" date="2019-03" db="EMBL/GenBank/DDBJ databases">
        <title>First draft genome of Liparis tanakae, snailfish: a comprehensive survey of snailfish specific genes.</title>
        <authorList>
            <person name="Kim W."/>
            <person name="Song I."/>
            <person name="Jeong J.-H."/>
            <person name="Kim D."/>
            <person name="Kim S."/>
            <person name="Ryu S."/>
            <person name="Song J.Y."/>
            <person name="Lee S.K."/>
        </authorList>
    </citation>
    <scope>NUCLEOTIDE SEQUENCE [LARGE SCALE GENOMIC DNA]</scope>
    <source>
        <tissue evidence="5">Muscle</tissue>
    </source>
</reference>
<dbReference type="Pfam" id="PF04548">
    <property type="entry name" value="AIG1"/>
    <property type="match status" value="1"/>
</dbReference>